<dbReference type="AlphaFoldDB" id="A0A811PGC6"/>
<dbReference type="EMBL" id="CAJGYO010000006">
    <property type="protein sequence ID" value="CAD6240156.1"/>
    <property type="molecule type" value="Genomic_DNA"/>
</dbReference>
<dbReference type="PANTHER" id="PTHR12741:SF7">
    <property type="entry name" value="CALLOSE SYNTHASE 12"/>
    <property type="match status" value="1"/>
</dbReference>
<dbReference type="OrthoDB" id="775652at2759"/>
<dbReference type="Proteomes" id="UP000604825">
    <property type="component" value="Unassembled WGS sequence"/>
</dbReference>
<proteinExistence type="predicted"/>
<reference evidence="1" key="1">
    <citation type="submission" date="2020-10" db="EMBL/GenBank/DDBJ databases">
        <authorList>
            <person name="Han B."/>
            <person name="Lu T."/>
            <person name="Zhao Q."/>
            <person name="Huang X."/>
            <person name="Zhao Y."/>
        </authorList>
    </citation>
    <scope>NUCLEOTIDE SEQUENCE</scope>
</reference>
<dbReference type="GO" id="GO:0046527">
    <property type="term" value="F:glucosyltransferase activity"/>
    <property type="evidence" value="ECO:0007669"/>
    <property type="project" value="TreeGrafter"/>
</dbReference>
<evidence type="ECO:0000313" key="2">
    <source>
        <dbReference type="Proteomes" id="UP000604825"/>
    </source>
</evidence>
<comment type="caution">
    <text evidence="1">The sequence shown here is derived from an EMBL/GenBank/DDBJ whole genome shotgun (WGS) entry which is preliminary data.</text>
</comment>
<accession>A0A811PGC6</accession>
<dbReference type="GO" id="GO:0005886">
    <property type="term" value="C:plasma membrane"/>
    <property type="evidence" value="ECO:0007669"/>
    <property type="project" value="TreeGrafter"/>
</dbReference>
<name>A0A811PGC6_9POAL</name>
<keyword evidence="2" id="KW-1185">Reference proteome</keyword>
<dbReference type="PANTHER" id="PTHR12741">
    <property type="entry name" value="LYST-INTERACTING PROTEIN LIP5 DOPAMINE RESPONSIVE PROTEIN DRG-1"/>
    <property type="match status" value="1"/>
</dbReference>
<protein>
    <submittedName>
        <fullName evidence="1">Uncharacterized protein</fullName>
    </submittedName>
</protein>
<gene>
    <name evidence="1" type="ORF">NCGR_LOCUS26838</name>
</gene>
<organism evidence="1 2">
    <name type="scientific">Miscanthus lutarioriparius</name>
    <dbReference type="NCBI Taxonomy" id="422564"/>
    <lineage>
        <taxon>Eukaryota</taxon>
        <taxon>Viridiplantae</taxon>
        <taxon>Streptophyta</taxon>
        <taxon>Embryophyta</taxon>
        <taxon>Tracheophyta</taxon>
        <taxon>Spermatophyta</taxon>
        <taxon>Magnoliopsida</taxon>
        <taxon>Liliopsida</taxon>
        <taxon>Poales</taxon>
        <taxon>Poaceae</taxon>
        <taxon>PACMAD clade</taxon>
        <taxon>Panicoideae</taxon>
        <taxon>Andropogonodae</taxon>
        <taxon>Andropogoneae</taxon>
        <taxon>Saccharinae</taxon>
        <taxon>Miscanthus</taxon>
    </lineage>
</organism>
<evidence type="ECO:0000313" key="1">
    <source>
        <dbReference type="EMBL" id="CAD6240156.1"/>
    </source>
</evidence>
<sequence length="128" mass="14433">MAAQVEQQTGREQHGEHSNTTVAYDAFPADLFDWLGATFGFQLDNVRNQREHLVLHLANVQLHTGGALPADVLHHSVAWDIRRKLLKTWWLVLLPPQEAARPCAAKQRTSCRAGGRTTRRDTALYLLI</sequence>